<name>A0A093I9Q5_EURHL</name>
<evidence type="ECO:0000256" key="1">
    <source>
        <dbReference type="SAM" id="MobiDB-lite"/>
    </source>
</evidence>
<gene>
    <name evidence="2" type="ORF">N326_08300</name>
</gene>
<accession>A0A093I9Q5</accession>
<evidence type="ECO:0000313" key="3">
    <source>
        <dbReference type="Proteomes" id="UP000054232"/>
    </source>
</evidence>
<feature type="compositionally biased region" description="Basic and acidic residues" evidence="1">
    <location>
        <begin position="1"/>
        <end position="12"/>
    </location>
</feature>
<dbReference type="AlphaFoldDB" id="A0A093I9Q5"/>
<dbReference type="Proteomes" id="UP000054232">
    <property type="component" value="Unassembled WGS sequence"/>
</dbReference>
<organism evidence="2 3">
    <name type="scientific">Eurypyga helias</name>
    <name type="common">Sunbittern</name>
    <name type="synonym">Ardea helias</name>
    <dbReference type="NCBI Taxonomy" id="54383"/>
    <lineage>
        <taxon>Eukaryota</taxon>
        <taxon>Metazoa</taxon>
        <taxon>Chordata</taxon>
        <taxon>Craniata</taxon>
        <taxon>Vertebrata</taxon>
        <taxon>Euteleostomi</taxon>
        <taxon>Archelosauria</taxon>
        <taxon>Archosauria</taxon>
        <taxon>Dinosauria</taxon>
        <taxon>Saurischia</taxon>
        <taxon>Theropoda</taxon>
        <taxon>Coelurosauria</taxon>
        <taxon>Aves</taxon>
        <taxon>Neognathae</taxon>
        <taxon>Neoaves</taxon>
        <taxon>Phaethontimorphae</taxon>
        <taxon>Eurypygiformes</taxon>
        <taxon>Eurypygidae</taxon>
        <taxon>Eurypyga</taxon>
    </lineage>
</organism>
<feature type="region of interest" description="Disordered" evidence="1">
    <location>
        <begin position="1"/>
        <end position="34"/>
    </location>
</feature>
<feature type="non-terminal residue" evidence="2">
    <location>
        <position position="1"/>
    </location>
</feature>
<dbReference type="EMBL" id="KK556326">
    <property type="protein sequence ID" value="KFV98362.1"/>
    <property type="molecule type" value="Genomic_DNA"/>
</dbReference>
<proteinExistence type="predicted"/>
<reference evidence="2 3" key="1">
    <citation type="submission" date="2014-04" db="EMBL/GenBank/DDBJ databases">
        <title>Genome evolution of avian class.</title>
        <authorList>
            <person name="Zhang G."/>
            <person name="Li C."/>
        </authorList>
    </citation>
    <scope>NUCLEOTIDE SEQUENCE [LARGE SCALE GENOMIC DNA]</scope>
    <source>
        <strain evidence="2">BGI_N326</strain>
    </source>
</reference>
<keyword evidence="3" id="KW-1185">Reference proteome</keyword>
<evidence type="ECO:0000313" key="2">
    <source>
        <dbReference type="EMBL" id="KFV98362.1"/>
    </source>
</evidence>
<feature type="non-terminal residue" evidence="2">
    <location>
        <position position="85"/>
    </location>
</feature>
<sequence length="85" mass="9793">EKSTPLEKRRNLEITPAEDINNGHPADSHTRREVPLHNRKMYKAHKNAHPGLTTLQTVSYSLSSRVKHKTKAYFFKIKTRDSGII</sequence>
<protein>
    <submittedName>
        <fullName evidence="2">Uncharacterized protein</fullName>
    </submittedName>
</protein>